<gene>
    <name evidence="1" type="ORF">COLO4_38164</name>
</gene>
<comment type="caution">
    <text evidence="1">The sequence shown here is derived from an EMBL/GenBank/DDBJ whole genome shotgun (WGS) entry which is preliminary data.</text>
</comment>
<dbReference type="EMBL" id="AWUE01024624">
    <property type="protein sequence ID" value="OMO50243.1"/>
    <property type="molecule type" value="Genomic_DNA"/>
</dbReference>
<accession>A0A1R3FWM3</accession>
<reference evidence="2" key="1">
    <citation type="submission" date="2013-09" db="EMBL/GenBank/DDBJ databases">
        <title>Corchorus olitorius genome sequencing.</title>
        <authorList>
            <person name="Alam M."/>
            <person name="Haque M.S."/>
            <person name="Islam M.S."/>
            <person name="Emdad E.M."/>
            <person name="Islam M.M."/>
            <person name="Ahmed B."/>
            <person name="Halim A."/>
            <person name="Hossen Q.M.M."/>
            <person name="Hossain M.Z."/>
            <person name="Ahmed R."/>
            <person name="Khan M.M."/>
            <person name="Islam R."/>
            <person name="Rashid M.M."/>
            <person name="Khan S.A."/>
            <person name="Rahman M.S."/>
            <person name="Alam M."/>
            <person name="Yahiya A.S."/>
            <person name="Khan M.S."/>
            <person name="Azam M.S."/>
            <person name="Haque T."/>
            <person name="Lashkar M.Z.H."/>
            <person name="Akhand A.I."/>
            <person name="Morshed G."/>
            <person name="Roy S."/>
            <person name="Uddin K.S."/>
            <person name="Rabeya T."/>
            <person name="Hossain A.S."/>
            <person name="Chowdhury A."/>
            <person name="Snigdha A.R."/>
            <person name="Mortoza M.S."/>
            <person name="Matin S.A."/>
            <person name="Hoque S.M.E."/>
            <person name="Islam M.K."/>
            <person name="Roy D.K."/>
            <person name="Haider R."/>
            <person name="Moosa M.M."/>
            <person name="Elias S.M."/>
            <person name="Hasan A.M."/>
            <person name="Jahan S."/>
            <person name="Shafiuddin M."/>
            <person name="Mahmood N."/>
            <person name="Shommy N.S."/>
        </authorList>
    </citation>
    <scope>NUCLEOTIDE SEQUENCE [LARGE SCALE GENOMIC DNA]</scope>
    <source>
        <strain evidence="2">cv. O-4</strain>
    </source>
</reference>
<evidence type="ECO:0000313" key="2">
    <source>
        <dbReference type="Proteomes" id="UP000187203"/>
    </source>
</evidence>
<proteinExistence type="predicted"/>
<evidence type="ECO:0000313" key="1">
    <source>
        <dbReference type="EMBL" id="OMO50243.1"/>
    </source>
</evidence>
<organism evidence="1 2">
    <name type="scientific">Corchorus olitorius</name>
    <dbReference type="NCBI Taxonomy" id="93759"/>
    <lineage>
        <taxon>Eukaryota</taxon>
        <taxon>Viridiplantae</taxon>
        <taxon>Streptophyta</taxon>
        <taxon>Embryophyta</taxon>
        <taxon>Tracheophyta</taxon>
        <taxon>Spermatophyta</taxon>
        <taxon>Magnoliopsida</taxon>
        <taxon>eudicotyledons</taxon>
        <taxon>Gunneridae</taxon>
        <taxon>Pentapetalae</taxon>
        <taxon>rosids</taxon>
        <taxon>malvids</taxon>
        <taxon>Malvales</taxon>
        <taxon>Malvaceae</taxon>
        <taxon>Grewioideae</taxon>
        <taxon>Apeibeae</taxon>
        <taxon>Corchorus</taxon>
    </lineage>
</organism>
<keyword evidence="2" id="KW-1185">Reference proteome</keyword>
<protein>
    <submittedName>
        <fullName evidence="1">Uncharacterized protein</fullName>
    </submittedName>
</protein>
<sequence length="84" mass="9704">MERLWSQDPLLCVRLEIRGSLNPERGKVGGRFGSNLFFFRGSGVNGVSVQKRMEMRGVIRCVRILLREEGVRIRSEREKLLCIL</sequence>
<name>A0A1R3FWM3_9ROSI</name>
<dbReference type="AlphaFoldDB" id="A0A1R3FWM3"/>
<dbReference type="Proteomes" id="UP000187203">
    <property type="component" value="Unassembled WGS sequence"/>
</dbReference>